<gene>
    <name evidence="2" type="ORF">PMAYCL1PPCAC_16940</name>
</gene>
<keyword evidence="1" id="KW-1133">Transmembrane helix</keyword>
<feature type="transmembrane region" description="Helical" evidence="1">
    <location>
        <begin position="444"/>
        <end position="462"/>
    </location>
</feature>
<keyword evidence="3" id="KW-1185">Reference proteome</keyword>
<dbReference type="PANTHER" id="PTHR34492:SF2">
    <property type="entry name" value="G PROTEIN-COUPLED RECEPTOR"/>
    <property type="match status" value="1"/>
</dbReference>
<evidence type="ECO:0000256" key="1">
    <source>
        <dbReference type="SAM" id="Phobius"/>
    </source>
</evidence>
<sequence length="472" mass="53871">MEHVNTRYLPPPFITVPPSAADYAPNGKPMSCDDELTKKEPTIGDEGVTKIEIQDASNGVEPTSKASSEYIEDEFKIDTLFYRICYFCFILGVNFYKSRSPQWRFVSMVIVSVNCLINIYFIGYVAYVTMRKPFEAERVATSISIGTWVLQATLSTLFLAHWQATSQPCKVLKQLYVAHKGVGIHHHRKSLNTIVRTFYVVLFLIVAYFGAHIVANFLEVEVGYWDSDITRIFGDRRFFIIVQLANLYCILCWGVALFIFSLLIHSAHFEFEYFNDQVRSQLTISGSPYRKSGCKCNYEYQSDDALCRYLLKLMKIHNGLTECVKRLDLMFHRYAFVMIATIIPTTIFSLFMVCHRPTSSFCWEFIFSFPLVCFCVFSFIALVNSPSKLHNTIYATKSALCANTHIWFPYRPNVYHSALAFVCHLDQTNLGVSIWGFAVVTRQLVLTTLSVMVTCLALFLQVGDCSAANRPA</sequence>
<evidence type="ECO:0000313" key="3">
    <source>
        <dbReference type="Proteomes" id="UP001328107"/>
    </source>
</evidence>
<feature type="transmembrane region" description="Helical" evidence="1">
    <location>
        <begin position="365"/>
        <end position="383"/>
    </location>
</feature>
<dbReference type="EMBL" id="BTRK01000004">
    <property type="protein sequence ID" value="GMR46744.1"/>
    <property type="molecule type" value="Genomic_DNA"/>
</dbReference>
<reference evidence="3" key="1">
    <citation type="submission" date="2022-10" db="EMBL/GenBank/DDBJ databases">
        <title>Genome assembly of Pristionchus species.</title>
        <authorList>
            <person name="Yoshida K."/>
            <person name="Sommer R.J."/>
        </authorList>
    </citation>
    <scope>NUCLEOTIDE SEQUENCE [LARGE SCALE GENOMIC DNA]</scope>
    <source>
        <strain evidence="3">RS5460</strain>
    </source>
</reference>
<organism evidence="2 3">
    <name type="scientific">Pristionchus mayeri</name>
    <dbReference type="NCBI Taxonomy" id="1317129"/>
    <lineage>
        <taxon>Eukaryota</taxon>
        <taxon>Metazoa</taxon>
        <taxon>Ecdysozoa</taxon>
        <taxon>Nematoda</taxon>
        <taxon>Chromadorea</taxon>
        <taxon>Rhabditida</taxon>
        <taxon>Rhabditina</taxon>
        <taxon>Diplogasteromorpha</taxon>
        <taxon>Diplogasteroidea</taxon>
        <taxon>Neodiplogasteridae</taxon>
        <taxon>Pristionchus</taxon>
    </lineage>
</organism>
<feature type="transmembrane region" description="Helical" evidence="1">
    <location>
        <begin position="334"/>
        <end position="353"/>
    </location>
</feature>
<dbReference type="AlphaFoldDB" id="A0AAN5CLQ1"/>
<accession>A0AAN5CLQ1</accession>
<keyword evidence="1" id="KW-0472">Membrane</keyword>
<dbReference type="PANTHER" id="PTHR34492">
    <property type="entry name" value="GUSTATORY RECEPTOR FAMILY"/>
    <property type="match status" value="1"/>
</dbReference>
<feature type="transmembrane region" description="Helical" evidence="1">
    <location>
        <begin position="198"/>
        <end position="218"/>
    </location>
</feature>
<keyword evidence="1" id="KW-0812">Transmembrane</keyword>
<feature type="transmembrane region" description="Helical" evidence="1">
    <location>
        <begin position="139"/>
        <end position="160"/>
    </location>
</feature>
<dbReference type="Proteomes" id="UP001328107">
    <property type="component" value="Unassembled WGS sequence"/>
</dbReference>
<feature type="transmembrane region" description="Helical" evidence="1">
    <location>
        <begin position="80"/>
        <end position="96"/>
    </location>
</feature>
<evidence type="ECO:0008006" key="4">
    <source>
        <dbReference type="Google" id="ProtNLM"/>
    </source>
</evidence>
<protein>
    <recommendedName>
        <fullName evidence="4">G protein-coupled receptor</fullName>
    </recommendedName>
</protein>
<name>A0AAN5CLQ1_9BILA</name>
<feature type="transmembrane region" description="Helical" evidence="1">
    <location>
        <begin position="238"/>
        <end position="264"/>
    </location>
</feature>
<comment type="caution">
    <text evidence="2">The sequence shown here is derived from an EMBL/GenBank/DDBJ whole genome shotgun (WGS) entry which is preliminary data.</text>
</comment>
<feature type="transmembrane region" description="Helical" evidence="1">
    <location>
        <begin position="108"/>
        <end position="127"/>
    </location>
</feature>
<evidence type="ECO:0000313" key="2">
    <source>
        <dbReference type="EMBL" id="GMR46744.1"/>
    </source>
</evidence>
<proteinExistence type="predicted"/>